<proteinExistence type="predicted"/>
<feature type="transmembrane region" description="Helical" evidence="1">
    <location>
        <begin position="81"/>
        <end position="102"/>
    </location>
</feature>
<keyword evidence="3" id="KW-1185">Reference proteome</keyword>
<dbReference type="EMBL" id="CAJJDN010000005">
    <property type="protein sequence ID" value="CAD8050908.1"/>
    <property type="molecule type" value="Genomic_DNA"/>
</dbReference>
<evidence type="ECO:0008006" key="4">
    <source>
        <dbReference type="Google" id="ProtNLM"/>
    </source>
</evidence>
<evidence type="ECO:0000256" key="1">
    <source>
        <dbReference type="SAM" id="Phobius"/>
    </source>
</evidence>
<name>A0A8S1K684_9CILI</name>
<sequence>MIKKLSLTFNSLEMEYAYRQWSYQTNHSRIQLYFCFIGGYLIVMIIKFNSTNSLLPLIISCITLCIELTLLFFIRKYKEKVEVIMTVNQILLSVICEFYRIFAQKTNLWYQGYSLACMKLIIYARGNKFIVQSGLQVMCQCCSFIFMEEKDIYQLVAHNLLTLLLMIFRYQIESINRKYFIASQSQSQYENLIQDLLPSWVVIVKYDKMQGQLSLDKINRNMQNKFDIKDDKCFREFLRNLKVLPYEFERNNLQFIKLEHTLIRQFQNKTEDHQVERYHAFMGKKDNKTKQQKFKITQVFFKTFEPSIILVFEEIKEDKYDQLLYQVEQRDNSACTNARISLTILTKQIQLLKYIKNLIPQWFNGKQQEFKNHLTLNIMNQIQYGYIMFNLNFDVLNLFKISHRQLKFEINEIQPKILMEQLCEDLQLFKKTTNKYMKSDVYSKTINTDRAKLISIIINIVEFCKILLSIIYTDDKILGQALPLGSQIQIRLKQSKQQNKCIKFSITHPKLFISSYIRDLFGNIETSIDHKKRNWSSKNYFEMINQLNTTFYQMYEYYKKEQKSTGLIENEFHNLFQNQKSNLNLSEESKGNILQNNSQPQFQFNVLGFPMAQYLISQLGPWNKIRFKNRYQNFIQNSSQLDVNSQQTKLQFLVYQDLNDFIYELNHDEKPIQEIFQKKKLSNHDISQKFYYAQLASSPRKYV</sequence>
<evidence type="ECO:0000313" key="2">
    <source>
        <dbReference type="EMBL" id="CAD8050908.1"/>
    </source>
</evidence>
<keyword evidence="1" id="KW-0472">Membrane</keyword>
<dbReference type="Proteomes" id="UP000692954">
    <property type="component" value="Unassembled WGS sequence"/>
</dbReference>
<organism evidence="2 3">
    <name type="scientific">Paramecium sonneborni</name>
    <dbReference type="NCBI Taxonomy" id="65129"/>
    <lineage>
        <taxon>Eukaryota</taxon>
        <taxon>Sar</taxon>
        <taxon>Alveolata</taxon>
        <taxon>Ciliophora</taxon>
        <taxon>Intramacronucleata</taxon>
        <taxon>Oligohymenophorea</taxon>
        <taxon>Peniculida</taxon>
        <taxon>Parameciidae</taxon>
        <taxon>Paramecium</taxon>
    </lineage>
</organism>
<dbReference type="OrthoDB" id="297066at2759"/>
<keyword evidence="1" id="KW-0812">Transmembrane</keyword>
<gene>
    <name evidence="2" type="ORF">PSON_ATCC_30995.1.T0050254</name>
</gene>
<reference evidence="2" key="1">
    <citation type="submission" date="2021-01" db="EMBL/GenBank/DDBJ databases">
        <authorList>
            <consortium name="Genoscope - CEA"/>
            <person name="William W."/>
        </authorList>
    </citation>
    <scope>NUCLEOTIDE SEQUENCE</scope>
</reference>
<feature type="transmembrane region" description="Helical" evidence="1">
    <location>
        <begin position="54"/>
        <end position="74"/>
    </location>
</feature>
<feature type="transmembrane region" description="Helical" evidence="1">
    <location>
        <begin position="30"/>
        <end position="48"/>
    </location>
</feature>
<protein>
    <recommendedName>
        <fullName evidence="4">Transmembrane protein</fullName>
    </recommendedName>
</protein>
<keyword evidence="1" id="KW-1133">Transmembrane helix</keyword>
<dbReference type="AlphaFoldDB" id="A0A8S1K684"/>
<comment type="caution">
    <text evidence="2">The sequence shown here is derived from an EMBL/GenBank/DDBJ whole genome shotgun (WGS) entry which is preliminary data.</text>
</comment>
<evidence type="ECO:0000313" key="3">
    <source>
        <dbReference type="Proteomes" id="UP000692954"/>
    </source>
</evidence>
<accession>A0A8S1K684</accession>